<dbReference type="PANTHER" id="PTHR41368">
    <property type="entry name" value="PROTEIN YGHO"/>
    <property type="match status" value="1"/>
</dbReference>
<dbReference type="RefSeq" id="WP_150000730.1">
    <property type="nucleotide sequence ID" value="NZ_BKCL01000006.1"/>
</dbReference>
<reference evidence="2 3" key="1">
    <citation type="submission" date="2019-09" db="EMBL/GenBank/DDBJ databases">
        <title>NBRP : Genome information of microbial organism related human and environment.</title>
        <authorList>
            <person name="Hattori M."/>
            <person name="Oshima K."/>
            <person name="Inaba H."/>
            <person name="Suda W."/>
            <person name="Sakamoto M."/>
            <person name="Iino T."/>
            <person name="Kitahara M."/>
            <person name="Oshida Y."/>
            <person name="Iida T."/>
            <person name="Kudo T."/>
            <person name="Itoh T."/>
            <person name="Ohkuma M."/>
        </authorList>
    </citation>
    <scope>NUCLEOTIDE SEQUENCE [LARGE SCALE GENOMIC DNA]</scope>
    <source>
        <strain evidence="2 3">Hi-2</strain>
    </source>
</reference>
<gene>
    <name evidence="2" type="ORF">JCM17844_20650</name>
</gene>
<accession>A0A5A7MTV2</accession>
<dbReference type="GO" id="GO:0016747">
    <property type="term" value="F:acyltransferase activity, transferring groups other than amino-acyl groups"/>
    <property type="evidence" value="ECO:0007669"/>
    <property type="project" value="InterPro"/>
</dbReference>
<organism evidence="2 3">
    <name type="scientific">Iodidimonas gelatinilytica</name>
    <dbReference type="NCBI Taxonomy" id="1236966"/>
    <lineage>
        <taxon>Bacteria</taxon>
        <taxon>Pseudomonadati</taxon>
        <taxon>Pseudomonadota</taxon>
        <taxon>Alphaproteobacteria</taxon>
        <taxon>Iodidimonadales</taxon>
        <taxon>Iodidimonadaceae</taxon>
        <taxon>Iodidimonas</taxon>
    </lineage>
</organism>
<dbReference type="InterPro" id="IPR016181">
    <property type="entry name" value="Acyl_CoA_acyltransferase"/>
</dbReference>
<comment type="caution">
    <text evidence="2">The sequence shown here is derived from an EMBL/GenBank/DDBJ whole genome shotgun (WGS) entry which is preliminary data.</text>
</comment>
<evidence type="ECO:0000313" key="2">
    <source>
        <dbReference type="EMBL" id="GEQ98428.1"/>
    </source>
</evidence>
<dbReference type="EMBL" id="BKCL01000006">
    <property type="protein sequence ID" value="GEQ98428.1"/>
    <property type="molecule type" value="Genomic_DNA"/>
</dbReference>
<dbReference type="Pfam" id="PF00583">
    <property type="entry name" value="Acetyltransf_1"/>
    <property type="match status" value="1"/>
</dbReference>
<protein>
    <recommendedName>
        <fullName evidence="1">N-acetyltransferase domain-containing protein</fullName>
    </recommendedName>
</protein>
<dbReference type="PROSITE" id="PS51186">
    <property type="entry name" value="GNAT"/>
    <property type="match status" value="1"/>
</dbReference>
<evidence type="ECO:0000259" key="1">
    <source>
        <dbReference type="PROSITE" id="PS51186"/>
    </source>
</evidence>
<dbReference type="Proteomes" id="UP000322084">
    <property type="component" value="Unassembled WGS sequence"/>
</dbReference>
<dbReference type="Gene3D" id="3.40.630.30">
    <property type="match status" value="1"/>
</dbReference>
<dbReference type="AlphaFoldDB" id="A0A5A7MTV2"/>
<dbReference type="PANTHER" id="PTHR41368:SF1">
    <property type="entry name" value="PROTEIN YGHO"/>
    <property type="match status" value="1"/>
</dbReference>
<feature type="domain" description="N-acetyltransferase" evidence="1">
    <location>
        <begin position="7"/>
        <end position="186"/>
    </location>
</feature>
<dbReference type="SUPFAM" id="SSF55729">
    <property type="entry name" value="Acyl-CoA N-acyltransferases (Nat)"/>
    <property type="match status" value="1"/>
</dbReference>
<dbReference type="InterPro" id="IPR039968">
    <property type="entry name" value="BcerS-like"/>
</dbReference>
<name>A0A5A7MTV2_9PROT</name>
<proteinExistence type="predicted"/>
<dbReference type="InterPro" id="IPR000182">
    <property type="entry name" value="GNAT_dom"/>
</dbReference>
<evidence type="ECO:0000313" key="3">
    <source>
        <dbReference type="Proteomes" id="UP000322084"/>
    </source>
</evidence>
<sequence>MIDHMEIEVREVQTKKDLKRFVRVSDHIFSGDPHWVRPLMAERLALLDREKNPYFRHAHAAYWIACHKGRPVGRISAQIDRFVYETTGRQLGHFGLFETIDDANVAQALLNRAEEWLRENGCTHVQGPYNLSSNGECGLLVDGFHTPPALMMGHARPYFQDHLEAKGYEKAKDLLAYELDLKKPLPPRLERFVNMVDRNDDYHLREIDMSRYDEELRTIIDIFNDAWSENWGFVPLTTEEAAYLAKEIKPIVSPHRVRICEVKGKPMGMFVTLPDINASIRSINGNLLPFGWLRLIRQLFLSYPKRMRTPLMGVRKEFQKSRYSAAMSMMMIEHTRREVVRRGADWSELSWILEDNFGMRKILEEIGCNVYKTYRIYEKALA</sequence>